<name>A0A3N4LG26_9PEZI</name>
<sequence>MSKPEVEVLVEDIPSKGNPKCEPEPPSLQPYHPKGMSEPQVDVLVEDILSKGNPKCEPEPPIKNSQSMDVSELPVEAPKDKEVSKPEVKVPVVDFQSMVILKKTERKPTVKAPVEISPSKETPISKVKAAVQKIEEKVSEEHFGV</sequence>
<feature type="region of interest" description="Disordered" evidence="1">
    <location>
        <begin position="51"/>
        <end position="85"/>
    </location>
</feature>
<evidence type="ECO:0000313" key="2">
    <source>
        <dbReference type="EMBL" id="RPB21837.1"/>
    </source>
</evidence>
<feature type="region of interest" description="Disordered" evidence="1">
    <location>
        <begin position="1"/>
        <end position="37"/>
    </location>
</feature>
<evidence type="ECO:0000256" key="1">
    <source>
        <dbReference type="SAM" id="MobiDB-lite"/>
    </source>
</evidence>
<accession>A0A3N4LG26</accession>
<dbReference type="EMBL" id="ML121556">
    <property type="protein sequence ID" value="RPB21837.1"/>
    <property type="molecule type" value="Genomic_DNA"/>
</dbReference>
<dbReference type="InParanoid" id="A0A3N4LG26"/>
<dbReference type="AlphaFoldDB" id="A0A3N4LG26"/>
<gene>
    <name evidence="2" type="ORF">L211DRAFT_840199</name>
</gene>
<protein>
    <submittedName>
        <fullName evidence="2">Uncharacterized protein</fullName>
    </submittedName>
</protein>
<organism evidence="2 3">
    <name type="scientific">Terfezia boudieri ATCC MYA-4762</name>
    <dbReference type="NCBI Taxonomy" id="1051890"/>
    <lineage>
        <taxon>Eukaryota</taxon>
        <taxon>Fungi</taxon>
        <taxon>Dikarya</taxon>
        <taxon>Ascomycota</taxon>
        <taxon>Pezizomycotina</taxon>
        <taxon>Pezizomycetes</taxon>
        <taxon>Pezizales</taxon>
        <taxon>Pezizaceae</taxon>
        <taxon>Terfezia</taxon>
    </lineage>
</organism>
<dbReference type="Proteomes" id="UP000267821">
    <property type="component" value="Unassembled WGS sequence"/>
</dbReference>
<dbReference type="OrthoDB" id="10530483at2759"/>
<keyword evidence="3" id="KW-1185">Reference proteome</keyword>
<reference evidence="2 3" key="1">
    <citation type="journal article" date="2018" name="Nat. Ecol. Evol.">
        <title>Pezizomycetes genomes reveal the molecular basis of ectomycorrhizal truffle lifestyle.</title>
        <authorList>
            <person name="Murat C."/>
            <person name="Payen T."/>
            <person name="Noel B."/>
            <person name="Kuo A."/>
            <person name="Morin E."/>
            <person name="Chen J."/>
            <person name="Kohler A."/>
            <person name="Krizsan K."/>
            <person name="Balestrini R."/>
            <person name="Da Silva C."/>
            <person name="Montanini B."/>
            <person name="Hainaut M."/>
            <person name="Levati E."/>
            <person name="Barry K.W."/>
            <person name="Belfiori B."/>
            <person name="Cichocki N."/>
            <person name="Clum A."/>
            <person name="Dockter R.B."/>
            <person name="Fauchery L."/>
            <person name="Guy J."/>
            <person name="Iotti M."/>
            <person name="Le Tacon F."/>
            <person name="Lindquist E.A."/>
            <person name="Lipzen A."/>
            <person name="Malagnac F."/>
            <person name="Mello A."/>
            <person name="Molinier V."/>
            <person name="Miyauchi S."/>
            <person name="Poulain J."/>
            <person name="Riccioni C."/>
            <person name="Rubini A."/>
            <person name="Sitrit Y."/>
            <person name="Splivallo R."/>
            <person name="Traeger S."/>
            <person name="Wang M."/>
            <person name="Zifcakova L."/>
            <person name="Wipf D."/>
            <person name="Zambonelli A."/>
            <person name="Paolocci F."/>
            <person name="Nowrousian M."/>
            <person name="Ottonello S."/>
            <person name="Baldrian P."/>
            <person name="Spatafora J.W."/>
            <person name="Henrissat B."/>
            <person name="Nagy L.G."/>
            <person name="Aury J.M."/>
            <person name="Wincker P."/>
            <person name="Grigoriev I.V."/>
            <person name="Bonfante P."/>
            <person name="Martin F.M."/>
        </authorList>
    </citation>
    <scope>NUCLEOTIDE SEQUENCE [LARGE SCALE GENOMIC DNA]</scope>
    <source>
        <strain evidence="2 3">ATCC MYA-4762</strain>
    </source>
</reference>
<evidence type="ECO:0000313" key="3">
    <source>
        <dbReference type="Proteomes" id="UP000267821"/>
    </source>
</evidence>
<proteinExistence type="predicted"/>